<organism evidence="11 12">
    <name type="scientific">Advenella alkanexedens</name>
    <dbReference type="NCBI Taxonomy" id="1481665"/>
    <lineage>
        <taxon>Bacteria</taxon>
        <taxon>Pseudomonadati</taxon>
        <taxon>Pseudomonadota</taxon>
        <taxon>Betaproteobacteria</taxon>
        <taxon>Burkholderiales</taxon>
        <taxon>Alcaligenaceae</taxon>
    </lineage>
</organism>
<comment type="caution">
    <text evidence="11">The sequence shown here is derived from an EMBL/GenBank/DDBJ whole genome shotgun (WGS) entry which is preliminary data.</text>
</comment>
<accession>A0ABS6NMU1</accession>
<dbReference type="Pfam" id="PF13609">
    <property type="entry name" value="Porin_4"/>
    <property type="match status" value="1"/>
</dbReference>
<keyword evidence="12" id="KW-1185">Reference proteome</keyword>
<name>A0ABS6NMU1_9BURK</name>
<evidence type="ECO:0000256" key="9">
    <source>
        <dbReference type="SAM" id="SignalP"/>
    </source>
</evidence>
<dbReference type="PANTHER" id="PTHR34501:SF9">
    <property type="entry name" value="MAJOR OUTER MEMBRANE PROTEIN P.IA"/>
    <property type="match status" value="1"/>
</dbReference>
<proteinExistence type="predicted"/>
<dbReference type="CDD" id="cd00342">
    <property type="entry name" value="gram_neg_porins"/>
    <property type="match status" value="1"/>
</dbReference>
<keyword evidence="7" id="KW-0626">Porin</keyword>
<keyword evidence="3" id="KW-1134">Transmembrane beta strand</keyword>
<evidence type="ECO:0000256" key="2">
    <source>
        <dbReference type="ARBA" id="ARBA00022448"/>
    </source>
</evidence>
<gene>
    <name evidence="11" type="ORF">KU392_04515</name>
</gene>
<keyword evidence="2" id="KW-0813">Transport</keyword>
<evidence type="ECO:0000259" key="10">
    <source>
        <dbReference type="Pfam" id="PF13609"/>
    </source>
</evidence>
<keyword evidence="4" id="KW-0812">Transmembrane</keyword>
<keyword evidence="5 9" id="KW-0732">Signal</keyword>
<dbReference type="RefSeq" id="WP_217734689.1">
    <property type="nucleotide sequence ID" value="NZ_JAHSPR010000003.1"/>
</dbReference>
<dbReference type="EMBL" id="JAHSPR010000003">
    <property type="protein sequence ID" value="MBV4396521.1"/>
    <property type="molecule type" value="Genomic_DNA"/>
</dbReference>
<evidence type="ECO:0000256" key="8">
    <source>
        <dbReference type="ARBA" id="ARBA00023237"/>
    </source>
</evidence>
<evidence type="ECO:0000256" key="3">
    <source>
        <dbReference type="ARBA" id="ARBA00022452"/>
    </source>
</evidence>
<sequence>MNKKYLIAVFMAAALPCAASATSVTLYGVLDVNFSHFSQEGSRSTGLNSGGLGGSRFGLRGVEKLNEDLDVIFTLEGGFDLNTGESSQGKRLFGRQSFVGLKSKTYGTVTAGRLQGLGYRFSGEFDPMMIAPGSVMGSLTGEVPRAWMYNPLGDPARMDNAILYVSPKISNFEFGYQHGFRGIDRVPGVRNKRFDLASLTYDDGALRVSYGFGHSSATTDNSPGTSKQIEHALGVRYQFSWATLFGSYQIRKTHGYSGSDRAWQVGARVPVSDAGAVHMAYGRVNNETPFGNEPNTDDYGVRTWAVGYVHNLSKRTILYSYFKQLNNRGNSRQTIFPPSGMPSPHRLNAKVTAFGIGIHHRF</sequence>
<comment type="subcellular location">
    <subcellularLocation>
        <location evidence="1">Cell outer membrane</location>
        <topology evidence="1">Multi-pass membrane protein</topology>
    </subcellularLocation>
</comment>
<feature type="signal peptide" evidence="9">
    <location>
        <begin position="1"/>
        <end position="21"/>
    </location>
</feature>
<feature type="domain" description="Porin" evidence="10">
    <location>
        <begin position="8"/>
        <end position="329"/>
    </location>
</feature>
<evidence type="ECO:0000313" key="11">
    <source>
        <dbReference type="EMBL" id="MBV4396521.1"/>
    </source>
</evidence>
<reference evidence="11 12" key="1">
    <citation type="submission" date="2021-06" db="EMBL/GenBank/DDBJ databases">
        <authorList>
            <person name="Lu T."/>
            <person name="Wang Q."/>
            <person name="Han X."/>
        </authorList>
    </citation>
    <scope>NUCLEOTIDE SEQUENCE [LARGE SCALE GENOMIC DNA]</scope>
    <source>
        <strain evidence="11 12">LAM0050</strain>
    </source>
</reference>
<evidence type="ECO:0000256" key="1">
    <source>
        <dbReference type="ARBA" id="ARBA00004571"/>
    </source>
</evidence>
<dbReference type="Proteomes" id="UP000722165">
    <property type="component" value="Unassembled WGS sequence"/>
</dbReference>
<evidence type="ECO:0000256" key="4">
    <source>
        <dbReference type="ARBA" id="ARBA00022692"/>
    </source>
</evidence>
<dbReference type="InterPro" id="IPR050298">
    <property type="entry name" value="Gram-neg_bact_OMP"/>
</dbReference>
<evidence type="ECO:0000256" key="6">
    <source>
        <dbReference type="ARBA" id="ARBA00023065"/>
    </source>
</evidence>
<dbReference type="PANTHER" id="PTHR34501">
    <property type="entry name" value="PROTEIN YDDL-RELATED"/>
    <property type="match status" value="1"/>
</dbReference>
<keyword evidence="3" id="KW-0472">Membrane</keyword>
<keyword evidence="6" id="KW-0406">Ion transport</keyword>
<keyword evidence="8" id="KW-0998">Cell outer membrane</keyword>
<feature type="chain" id="PRO_5046783455" evidence="9">
    <location>
        <begin position="22"/>
        <end position="362"/>
    </location>
</feature>
<evidence type="ECO:0000313" key="12">
    <source>
        <dbReference type="Proteomes" id="UP000722165"/>
    </source>
</evidence>
<evidence type="ECO:0000256" key="7">
    <source>
        <dbReference type="ARBA" id="ARBA00023114"/>
    </source>
</evidence>
<evidence type="ECO:0000256" key="5">
    <source>
        <dbReference type="ARBA" id="ARBA00022729"/>
    </source>
</evidence>
<protein>
    <submittedName>
        <fullName evidence="11">Porin</fullName>
    </submittedName>
</protein>
<dbReference type="InterPro" id="IPR033900">
    <property type="entry name" value="Gram_neg_porin_domain"/>
</dbReference>